<name>S4R4Y8_PETMA</name>
<keyword evidence="1 2" id="KW-0053">Apoptosis</keyword>
<dbReference type="GeneTree" id="ENSGT00390000014490"/>
<dbReference type="Gene3D" id="3.10.20.10">
    <property type="match status" value="1"/>
</dbReference>
<accession>S4R4Y8</accession>
<dbReference type="Ensembl" id="ENSPMAT00000000268.1">
    <property type="protein sequence ID" value="ENSPMAP00000000268.1"/>
    <property type="gene ID" value="ENSPMAG00000000239.1"/>
</dbReference>
<evidence type="ECO:0000256" key="1">
    <source>
        <dbReference type="ARBA" id="ARBA00022703"/>
    </source>
</evidence>
<reference evidence="4" key="2">
    <citation type="submission" date="2025-09" db="UniProtKB">
        <authorList>
            <consortium name="Ensembl"/>
        </authorList>
    </citation>
    <scope>IDENTIFICATION</scope>
</reference>
<dbReference type="GO" id="GO:0005737">
    <property type="term" value="C:cytoplasm"/>
    <property type="evidence" value="ECO:0007669"/>
    <property type="project" value="InterPro"/>
</dbReference>
<dbReference type="OMA" id="KAEHVEW"/>
<evidence type="ECO:0000256" key="2">
    <source>
        <dbReference type="PROSITE-ProRule" id="PRU00447"/>
    </source>
</evidence>
<dbReference type="AlphaFoldDB" id="S4R4Y8"/>
<dbReference type="SUPFAM" id="SSF54060">
    <property type="entry name" value="His-Me finger endonucleases"/>
    <property type="match status" value="1"/>
</dbReference>
<sequence length="334" mass="39689">AMEGESPRMFRVRVPSDAQRFGVVAVSLCQLVTKAAIKLKLAERSVGPLRVCLEEDGTEVVDEEYFSVLDRNTCLVILKRNERWTGVGVHAVSHAMVHFERCTRDVLEIFRKDPNGKYRNILKNFLNSIEDCSERESRQDDPKWFEGVDNRFKHKREEMRYRCKTRMRGYLSKELHGFFFQTVSNVKYCSEYRWLRELLRNELKTERFNEDYFDRSAAVVVRLCDNNGQFSCQGAYNKQDCQYQHKINPYANWESRIQFSVWNLDHRIEKSREVLPSLKSALEKSNGRQINWRYFYGLLFTRENLKLVDIVCHDKTCHKLKCKKLKFYVQKCVN</sequence>
<dbReference type="HOGENOM" id="CLU_049235_1_1_1"/>
<dbReference type="SUPFAM" id="SSF54277">
    <property type="entry name" value="CAD &amp; PB1 domains"/>
    <property type="match status" value="1"/>
</dbReference>
<dbReference type="PANTHER" id="PTHR13067:SF2">
    <property type="entry name" value="CASPASE-ACTIVATED DNASE"/>
    <property type="match status" value="1"/>
</dbReference>
<proteinExistence type="predicted"/>
<dbReference type="Pfam" id="PF09230">
    <property type="entry name" value="DFF40"/>
    <property type="match status" value="1"/>
</dbReference>
<dbReference type="Pfam" id="PF02017">
    <property type="entry name" value="CIDE-N"/>
    <property type="match status" value="1"/>
</dbReference>
<protein>
    <submittedName>
        <fullName evidence="4">DNA fragmentation factor, beta polypeptide (caspase-activated DNase)</fullName>
    </submittedName>
</protein>
<dbReference type="PANTHER" id="PTHR13067">
    <property type="entry name" value="CASPASE-ACTIVATED DNASE"/>
    <property type="match status" value="1"/>
</dbReference>
<reference evidence="4" key="1">
    <citation type="submission" date="2025-08" db="UniProtKB">
        <authorList>
            <consortium name="Ensembl"/>
        </authorList>
    </citation>
    <scope>IDENTIFICATION</scope>
</reference>
<dbReference type="PROSITE" id="PS51135">
    <property type="entry name" value="CIDE_N"/>
    <property type="match status" value="1"/>
</dbReference>
<dbReference type="GO" id="GO:0004520">
    <property type="term" value="F:DNA endonuclease activity"/>
    <property type="evidence" value="ECO:0007669"/>
    <property type="project" value="InterPro"/>
</dbReference>
<feature type="domain" description="CIDE-N" evidence="3">
    <location>
        <begin position="6"/>
        <end position="86"/>
    </location>
</feature>
<dbReference type="GO" id="GO:0005634">
    <property type="term" value="C:nucleus"/>
    <property type="evidence" value="ECO:0007669"/>
    <property type="project" value="InterPro"/>
</dbReference>
<dbReference type="InterPro" id="IPR039729">
    <property type="entry name" value="DFF40"/>
</dbReference>
<organism evidence="4">
    <name type="scientific">Petromyzon marinus</name>
    <name type="common">Sea lamprey</name>
    <dbReference type="NCBI Taxonomy" id="7757"/>
    <lineage>
        <taxon>Eukaryota</taxon>
        <taxon>Metazoa</taxon>
        <taxon>Chordata</taxon>
        <taxon>Craniata</taxon>
        <taxon>Vertebrata</taxon>
        <taxon>Cyclostomata</taxon>
        <taxon>Hyperoartia</taxon>
        <taxon>Petromyzontiformes</taxon>
        <taxon>Petromyzontidae</taxon>
        <taxon>Petromyzon</taxon>
    </lineage>
</organism>
<dbReference type="GO" id="GO:0006309">
    <property type="term" value="P:apoptotic DNA fragmentation"/>
    <property type="evidence" value="ECO:0007669"/>
    <property type="project" value="InterPro"/>
</dbReference>
<dbReference type="InterPro" id="IPR044925">
    <property type="entry name" value="His-Me_finger_sf"/>
</dbReference>
<dbReference type="GO" id="GO:0016787">
    <property type="term" value="F:hydrolase activity"/>
    <property type="evidence" value="ECO:0007669"/>
    <property type="project" value="InterPro"/>
</dbReference>
<evidence type="ECO:0000259" key="3">
    <source>
        <dbReference type="PROSITE" id="PS51135"/>
    </source>
</evidence>
<dbReference type="SMART" id="SM00266">
    <property type="entry name" value="CAD"/>
    <property type="match status" value="1"/>
</dbReference>
<dbReference type="STRING" id="7757.ENSPMAP00000000268"/>
<dbReference type="InterPro" id="IPR015311">
    <property type="entry name" value="DFF40_C"/>
</dbReference>
<evidence type="ECO:0000313" key="4">
    <source>
        <dbReference type="Ensembl" id="ENSPMAP00000000268.1"/>
    </source>
</evidence>
<dbReference type="InterPro" id="IPR003508">
    <property type="entry name" value="CIDE-N_dom"/>
</dbReference>